<accession>A0A8H4LQB2</accession>
<sequence length="343" mass="39050">MSARLAARRLALSVSSHPSLGAATRATVAASDPPSCTSLQRRHKWSLNPLHGWGSKSAKTRDADQQSARVTAPELDDPKHRQTFLGRSLQPHLEDNIFQDEIDTSHPRRGEADESSPEEVAVPKTRENMAMVVDPNPRNRVRWQRRKVIQMVRNNGRLTKEDRLKVTERELLHKSHFLPTSLKKLVMLSRQIAGKPVDEAITQMRWSKKKMSAEMRYYLEEARDLAIAQRGMGLGKVNGESLPKPRKIKTKDGKWVAITDPTRIYVAQSWVGRGPWLGRELDYKGRGRNGTIHHPSTSFSVVLKEEKTRLREHDEGVAKKAAKGPWVHLPNRSIHGQRPYYSW</sequence>
<evidence type="ECO:0000256" key="3">
    <source>
        <dbReference type="ARBA" id="ARBA00023274"/>
    </source>
</evidence>
<dbReference type="SUPFAM" id="SSF54843">
    <property type="entry name" value="Ribosomal protein L22"/>
    <property type="match status" value="1"/>
</dbReference>
<dbReference type="GO" id="GO:0006412">
    <property type="term" value="P:translation"/>
    <property type="evidence" value="ECO:0007669"/>
    <property type="project" value="InterPro"/>
</dbReference>
<evidence type="ECO:0000313" key="6">
    <source>
        <dbReference type="EMBL" id="KAF4504033.1"/>
    </source>
</evidence>
<dbReference type="GO" id="GO:0015934">
    <property type="term" value="C:large ribosomal subunit"/>
    <property type="evidence" value="ECO:0007669"/>
    <property type="project" value="InterPro"/>
</dbReference>
<dbReference type="AlphaFoldDB" id="A0A8H4LQB2"/>
<keyword evidence="7" id="KW-1185">Reference proteome</keyword>
<dbReference type="FunFam" id="3.90.470.10:FF:000017">
    <property type="entry name" value="54S ribosomal protein L22, mitochondrial"/>
    <property type="match status" value="1"/>
</dbReference>
<organism evidence="6 7">
    <name type="scientific">Ophiocordyceps sinensis</name>
    <dbReference type="NCBI Taxonomy" id="72228"/>
    <lineage>
        <taxon>Eukaryota</taxon>
        <taxon>Fungi</taxon>
        <taxon>Dikarya</taxon>
        <taxon>Ascomycota</taxon>
        <taxon>Pezizomycotina</taxon>
        <taxon>Sordariomycetes</taxon>
        <taxon>Hypocreomycetidae</taxon>
        <taxon>Hypocreales</taxon>
        <taxon>Ophiocordycipitaceae</taxon>
        <taxon>Ophiocordyceps</taxon>
    </lineage>
</organism>
<dbReference type="PANTHER" id="PTHR13501">
    <property type="entry name" value="CHLOROPLAST 50S RIBOSOMAL PROTEIN L22-RELATED"/>
    <property type="match status" value="1"/>
</dbReference>
<name>A0A8H4LQB2_9HYPO</name>
<dbReference type="OrthoDB" id="416470at2759"/>
<dbReference type="Gene3D" id="3.90.470.10">
    <property type="entry name" value="Ribosomal protein L22/L17"/>
    <property type="match status" value="1"/>
</dbReference>
<reference evidence="6 7" key="1">
    <citation type="journal article" date="2020" name="Genome Biol. Evol.">
        <title>A new high-quality draft genome assembly of the Chinese cordyceps Ophiocordyceps sinensis.</title>
        <authorList>
            <person name="Shu R."/>
            <person name="Zhang J."/>
            <person name="Meng Q."/>
            <person name="Zhang H."/>
            <person name="Zhou G."/>
            <person name="Li M."/>
            <person name="Wu P."/>
            <person name="Zhao Y."/>
            <person name="Chen C."/>
            <person name="Qin Q."/>
        </authorList>
    </citation>
    <scope>NUCLEOTIDE SEQUENCE [LARGE SCALE GENOMIC DNA]</scope>
    <source>
        <strain evidence="6 7">IOZ07</strain>
    </source>
</reference>
<dbReference type="GO" id="GO:0003735">
    <property type="term" value="F:structural constituent of ribosome"/>
    <property type="evidence" value="ECO:0007669"/>
    <property type="project" value="InterPro"/>
</dbReference>
<comment type="similarity">
    <text evidence="1 4">Belongs to the universal ribosomal protein uL22 family.</text>
</comment>
<evidence type="ECO:0008006" key="8">
    <source>
        <dbReference type="Google" id="ProtNLM"/>
    </source>
</evidence>
<dbReference type="Pfam" id="PF00237">
    <property type="entry name" value="Ribosomal_L22"/>
    <property type="match status" value="1"/>
</dbReference>
<evidence type="ECO:0000256" key="4">
    <source>
        <dbReference type="RuleBase" id="RU004005"/>
    </source>
</evidence>
<evidence type="ECO:0000256" key="5">
    <source>
        <dbReference type="SAM" id="MobiDB-lite"/>
    </source>
</evidence>
<feature type="region of interest" description="Disordered" evidence="5">
    <location>
        <begin position="18"/>
        <end position="80"/>
    </location>
</feature>
<evidence type="ECO:0000256" key="2">
    <source>
        <dbReference type="ARBA" id="ARBA00022980"/>
    </source>
</evidence>
<dbReference type="InterPro" id="IPR036394">
    <property type="entry name" value="Ribosomal_uL22_sf"/>
</dbReference>
<dbReference type="PANTHER" id="PTHR13501:SF10">
    <property type="entry name" value="LARGE RIBOSOMAL SUBUNIT PROTEIN UL22M"/>
    <property type="match status" value="1"/>
</dbReference>
<comment type="caution">
    <text evidence="6">The sequence shown here is derived from an EMBL/GenBank/DDBJ whole genome shotgun (WGS) entry which is preliminary data.</text>
</comment>
<keyword evidence="2 4" id="KW-0689">Ribosomal protein</keyword>
<dbReference type="InterPro" id="IPR001063">
    <property type="entry name" value="Ribosomal_uL22"/>
</dbReference>
<dbReference type="EMBL" id="JAAVMX010000012">
    <property type="protein sequence ID" value="KAF4504033.1"/>
    <property type="molecule type" value="Genomic_DNA"/>
</dbReference>
<proteinExistence type="inferred from homology"/>
<evidence type="ECO:0000256" key="1">
    <source>
        <dbReference type="ARBA" id="ARBA00009451"/>
    </source>
</evidence>
<evidence type="ECO:0000313" key="7">
    <source>
        <dbReference type="Proteomes" id="UP000557566"/>
    </source>
</evidence>
<keyword evidence="3 4" id="KW-0687">Ribonucleoprotein</keyword>
<dbReference type="InterPro" id="IPR047867">
    <property type="entry name" value="Ribosomal_uL22_bac/org-type"/>
</dbReference>
<dbReference type="Proteomes" id="UP000557566">
    <property type="component" value="Unassembled WGS sequence"/>
</dbReference>
<protein>
    <recommendedName>
        <fullName evidence="8">Mitochondrial large ribosomal subunit</fullName>
    </recommendedName>
</protein>
<gene>
    <name evidence="6" type="ORF">G6O67_008653</name>
</gene>